<reference evidence="2" key="1">
    <citation type="submission" date="2015-10" db="EMBL/GenBank/DDBJ databases">
        <title>Description of Candidatus Tenderia electrophaga gen. nov, sp. nov., an Uncultivated Electroautotroph from a Biocathode Enrichment.</title>
        <authorList>
            <person name="Eddie B.J."/>
            <person name="Malanoski A.P."/>
            <person name="Wang Z."/>
            <person name="Hall R.J."/>
            <person name="Oh S.D."/>
            <person name="Heiner C."/>
            <person name="Lin B."/>
            <person name="Strycharz-Glaven S.M."/>
        </authorList>
    </citation>
    <scope>NUCLEOTIDE SEQUENCE [LARGE SCALE GENOMIC DNA]</scope>
    <source>
        <strain evidence="2">NRL1</strain>
    </source>
</reference>
<dbReference type="Proteomes" id="UP000055136">
    <property type="component" value="Chromosome"/>
</dbReference>
<keyword evidence="1" id="KW-1133">Transmembrane helix</keyword>
<evidence type="ECO:0000313" key="2">
    <source>
        <dbReference type="EMBL" id="ALP53381.1"/>
    </source>
</evidence>
<dbReference type="AlphaFoldDB" id="A0A0S2TE18"/>
<name>A0A0S2TE18_9GAMM</name>
<accession>A0A0S2TE18</accession>
<keyword evidence="3" id="KW-1185">Reference proteome</keyword>
<feature type="transmembrane region" description="Helical" evidence="1">
    <location>
        <begin position="12"/>
        <end position="34"/>
    </location>
</feature>
<gene>
    <name evidence="2" type="ORF">Tel_09570</name>
</gene>
<keyword evidence="1" id="KW-0812">Transmembrane</keyword>
<dbReference type="PANTHER" id="PTHR31876">
    <property type="entry name" value="COV-LIKE PROTEIN 1"/>
    <property type="match status" value="1"/>
</dbReference>
<keyword evidence="1" id="KW-0472">Membrane</keyword>
<dbReference type="KEGG" id="tee:Tel_09570"/>
<dbReference type="Pfam" id="PF04367">
    <property type="entry name" value="DUF502"/>
    <property type="match status" value="1"/>
</dbReference>
<evidence type="ECO:0000313" key="3">
    <source>
        <dbReference type="Proteomes" id="UP000055136"/>
    </source>
</evidence>
<sequence length="222" mass="25108">MKRRLVPHLQRYLITGIITVIPIWITWLVFNFFFNQLSKAGRPWVKALANNLGDYLPELSQWLLESWFQNILAVLLTLIALYILGWLASRVIGKKFLDLLDLLLNRIPLVQTIYGSTKKLLSVLQQKPEKLQRVVLIEFPSPQMKTVGFVTRVMTDDVTGQALAAVYVPTTPNPTSGYLEIVPAHKLVETDWTVEEAMTFIISGGAIAPARIRFDNPVPPEA</sequence>
<organism evidence="2 3">
    <name type="scientific">Candidatus Tenderia electrophaga</name>
    <dbReference type="NCBI Taxonomy" id="1748243"/>
    <lineage>
        <taxon>Bacteria</taxon>
        <taxon>Pseudomonadati</taxon>
        <taxon>Pseudomonadota</taxon>
        <taxon>Gammaproteobacteria</taxon>
        <taxon>Candidatus Tenderiales</taxon>
        <taxon>Candidatus Tenderiaceae</taxon>
        <taxon>Candidatus Tenderia</taxon>
    </lineage>
</organism>
<dbReference type="EMBL" id="CP013099">
    <property type="protein sequence ID" value="ALP53381.1"/>
    <property type="molecule type" value="Genomic_DNA"/>
</dbReference>
<protein>
    <recommendedName>
        <fullName evidence="4">DUF502 domain-containing protein</fullName>
    </recommendedName>
</protein>
<dbReference type="InterPro" id="IPR007462">
    <property type="entry name" value="COV1-like"/>
</dbReference>
<feature type="transmembrane region" description="Helical" evidence="1">
    <location>
        <begin position="67"/>
        <end position="88"/>
    </location>
</feature>
<evidence type="ECO:0008006" key="4">
    <source>
        <dbReference type="Google" id="ProtNLM"/>
    </source>
</evidence>
<proteinExistence type="predicted"/>
<evidence type="ECO:0000256" key="1">
    <source>
        <dbReference type="SAM" id="Phobius"/>
    </source>
</evidence>
<dbReference type="PANTHER" id="PTHR31876:SF26">
    <property type="entry name" value="PROTEIN LIKE COV 2"/>
    <property type="match status" value="1"/>
</dbReference>